<dbReference type="Pfam" id="PF13238">
    <property type="entry name" value="AAA_18"/>
    <property type="match status" value="1"/>
</dbReference>
<dbReference type="GO" id="GO:0033863">
    <property type="term" value="F:ribose 1,5-bisphosphate phosphokinase activity"/>
    <property type="evidence" value="ECO:0007669"/>
    <property type="project" value="UniProtKB-EC"/>
</dbReference>
<evidence type="ECO:0000256" key="3">
    <source>
        <dbReference type="ARBA" id="ARBA00012892"/>
    </source>
</evidence>
<dbReference type="SUPFAM" id="SSF52540">
    <property type="entry name" value="P-loop containing nucleoside triphosphate hydrolases"/>
    <property type="match status" value="1"/>
</dbReference>
<comment type="catalytic activity">
    <reaction evidence="1">
        <text>alpha-D-ribose 1,5-bisphosphate + ATP = 5-phospho-alpha-D-ribose 1-diphosphate + ADP</text>
        <dbReference type="Rhea" id="RHEA:20109"/>
        <dbReference type="ChEBI" id="CHEBI:30616"/>
        <dbReference type="ChEBI" id="CHEBI:58017"/>
        <dbReference type="ChEBI" id="CHEBI:68688"/>
        <dbReference type="ChEBI" id="CHEBI:456216"/>
        <dbReference type="EC" id="2.7.4.23"/>
    </reaction>
</comment>
<dbReference type="AlphaFoldDB" id="A0A1G5KH86"/>
<evidence type="ECO:0000256" key="5">
    <source>
        <dbReference type="ARBA" id="ARBA00022741"/>
    </source>
</evidence>
<proteinExistence type="predicted"/>
<dbReference type="RefSeq" id="WP_091136922.1">
    <property type="nucleotide sequence ID" value="NZ_FMVJ01000009.1"/>
</dbReference>
<gene>
    <name evidence="7" type="ORF">SAMN02927923_03300</name>
</gene>
<keyword evidence="6" id="KW-0067">ATP-binding</keyword>
<evidence type="ECO:0000256" key="6">
    <source>
        <dbReference type="ARBA" id="ARBA00022840"/>
    </source>
</evidence>
<dbReference type="GO" id="GO:0005829">
    <property type="term" value="C:cytosol"/>
    <property type="evidence" value="ECO:0007669"/>
    <property type="project" value="TreeGrafter"/>
</dbReference>
<evidence type="ECO:0000313" key="7">
    <source>
        <dbReference type="EMBL" id="SCY99319.1"/>
    </source>
</evidence>
<dbReference type="NCBIfam" id="TIGR02322">
    <property type="entry name" value="phosphon_PhnN"/>
    <property type="match status" value="1"/>
</dbReference>
<protein>
    <recommendedName>
        <fullName evidence="3">ribose 1,5-bisphosphate phosphokinase</fullName>
        <ecNumber evidence="3">2.7.4.23</ecNumber>
    </recommendedName>
</protein>
<keyword evidence="4" id="KW-0808">Transferase</keyword>
<dbReference type="UniPathway" id="UPA00087">
    <property type="reaction ID" value="UER00175"/>
</dbReference>
<dbReference type="STRING" id="549386.SAMN02927923_03300"/>
<dbReference type="InterPro" id="IPR012699">
    <property type="entry name" value="PhnN"/>
</dbReference>
<accession>A0A1G5KH86</accession>
<dbReference type="Proteomes" id="UP000199569">
    <property type="component" value="Unassembled WGS sequence"/>
</dbReference>
<keyword evidence="8" id="KW-1185">Reference proteome</keyword>
<name>A0A1G5KH86_9HYPH</name>
<organism evidence="7 8">
    <name type="scientific">Microvirga guangxiensis</name>
    <dbReference type="NCBI Taxonomy" id="549386"/>
    <lineage>
        <taxon>Bacteria</taxon>
        <taxon>Pseudomonadati</taxon>
        <taxon>Pseudomonadota</taxon>
        <taxon>Alphaproteobacteria</taxon>
        <taxon>Hyphomicrobiales</taxon>
        <taxon>Methylobacteriaceae</taxon>
        <taxon>Microvirga</taxon>
    </lineage>
</organism>
<dbReference type="Gene3D" id="3.40.50.300">
    <property type="entry name" value="P-loop containing nucleotide triphosphate hydrolases"/>
    <property type="match status" value="1"/>
</dbReference>
<dbReference type="GO" id="GO:0005524">
    <property type="term" value="F:ATP binding"/>
    <property type="evidence" value="ECO:0007669"/>
    <property type="project" value="UniProtKB-KW"/>
</dbReference>
<comment type="pathway">
    <text evidence="2">Metabolic intermediate biosynthesis; 5-phospho-alpha-D-ribose 1-diphosphate biosynthesis; 5-phospho-alpha-D-ribose 1-diphosphate from D-ribose 5-phosphate (route II): step 3/3.</text>
</comment>
<reference evidence="7 8" key="1">
    <citation type="submission" date="2016-10" db="EMBL/GenBank/DDBJ databases">
        <authorList>
            <person name="de Groot N.N."/>
        </authorList>
    </citation>
    <scope>NUCLEOTIDE SEQUENCE [LARGE SCALE GENOMIC DNA]</scope>
    <source>
        <strain evidence="7 8">CGMCC 1.7666</strain>
    </source>
</reference>
<evidence type="ECO:0000313" key="8">
    <source>
        <dbReference type="Proteomes" id="UP000199569"/>
    </source>
</evidence>
<evidence type="ECO:0000256" key="4">
    <source>
        <dbReference type="ARBA" id="ARBA00022679"/>
    </source>
</evidence>
<keyword evidence="5" id="KW-0547">Nucleotide-binding</keyword>
<dbReference type="GO" id="GO:0006015">
    <property type="term" value="P:5-phosphoribose 1-diphosphate biosynthetic process"/>
    <property type="evidence" value="ECO:0007669"/>
    <property type="project" value="UniProtKB-UniPathway"/>
</dbReference>
<dbReference type="EMBL" id="FMVJ01000009">
    <property type="protein sequence ID" value="SCY99319.1"/>
    <property type="molecule type" value="Genomic_DNA"/>
</dbReference>
<evidence type="ECO:0000256" key="1">
    <source>
        <dbReference type="ARBA" id="ARBA00000373"/>
    </source>
</evidence>
<dbReference type="InterPro" id="IPR027417">
    <property type="entry name" value="P-loop_NTPase"/>
</dbReference>
<dbReference type="OrthoDB" id="341217at2"/>
<dbReference type="PANTHER" id="PTHR23117">
    <property type="entry name" value="GUANYLATE KINASE-RELATED"/>
    <property type="match status" value="1"/>
</dbReference>
<dbReference type="EC" id="2.7.4.23" evidence="3"/>
<keyword evidence="7" id="KW-0418">Kinase</keyword>
<evidence type="ECO:0000256" key="2">
    <source>
        <dbReference type="ARBA" id="ARBA00005069"/>
    </source>
</evidence>
<sequence>MTGGFVLVVGPSGAGKDTLLQIATRELASCPRIVFPRRLVTRSSSVWEEHDTIDDTEFERGVAEGRFALAWRAHGHGYAIPGHCSAVAAAGQIVVCNVSRMIVETARRDLANVSLVEITAPRDVLAARLAGRGRGDDADLGARLERSRTIPPLTVDLTIVNDRAPYDGARLLIDFLHRKARGQDD</sequence>
<dbReference type="PANTHER" id="PTHR23117:SF8">
    <property type="entry name" value="RIBOSE 1,5-BISPHOSPHATE PHOSPHOKINASE PHNN"/>
    <property type="match status" value="1"/>
</dbReference>